<name>A0A084WF58_ANOSI</name>
<evidence type="ECO:0000256" key="1">
    <source>
        <dbReference type="SAM" id="MobiDB-lite"/>
    </source>
</evidence>
<dbReference type="AlphaFoldDB" id="A0A084WF58"/>
<accession>A0A084WF58</accession>
<protein>
    <submittedName>
        <fullName evidence="2 3">Uncharacterized protein</fullName>
    </submittedName>
</protein>
<dbReference type="VEuPathDB" id="VectorBase:ASIC017110"/>
<dbReference type="Proteomes" id="UP000030765">
    <property type="component" value="Unassembled WGS sequence"/>
</dbReference>
<dbReference type="EMBL" id="ATLV01023302">
    <property type="status" value="NOT_ANNOTATED_CDS"/>
    <property type="molecule type" value="Genomic_DNA"/>
</dbReference>
<reference evidence="2 4" key="1">
    <citation type="journal article" date="2014" name="BMC Genomics">
        <title>Genome sequence of Anopheles sinensis provides insight into genetics basis of mosquito competence for malaria parasites.</title>
        <authorList>
            <person name="Zhou D."/>
            <person name="Zhang D."/>
            <person name="Ding G."/>
            <person name="Shi L."/>
            <person name="Hou Q."/>
            <person name="Ye Y."/>
            <person name="Xu Y."/>
            <person name="Zhou H."/>
            <person name="Xiong C."/>
            <person name="Li S."/>
            <person name="Yu J."/>
            <person name="Hong S."/>
            <person name="Yu X."/>
            <person name="Zou P."/>
            <person name="Chen C."/>
            <person name="Chang X."/>
            <person name="Wang W."/>
            <person name="Lv Y."/>
            <person name="Sun Y."/>
            <person name="Ma L."/>
            <person name="Shen B."/>
            <person name="Zhu C."/>
        </authorList>
    </citation>
    <scope>NUCLEOTIDE SEQUENCE [LARGE SCALE GENOMIC DNA]</scope>
</reference>
<feature type="region of interest" description="Disordered" evidence="1">
    <location>
        <begin position="55"/>
        <end position="76"/>
    </location>
</feature>
<keyword evidence="4" id="KW-1185">Reference proteome</keyword>
<evidence type="ECO:0000313" key="2">
    <source>
        <dbReference type="EMBL" id="KFB48852.1"/>
    </source>
</evidence>
<evidence type="ECO:0000313" key="4">
    <source>
        <dbReference type="Proteomes" id="UP000030765"/>
    </source>
</evidence>
<feature type="compositionally biased region" description="Basic and acidic residues" evidence="1">
    <location>
        <begin position="56"/>
        <end position="76"/>
    </location>
</feature>
<dbReference type="EMBL" id="KE525342">
    <property type="protein sequence ID" value="KFB48852.1"/>
    <property type="molecule type" value="Genomic_DNA"/>
</dbReference>
<gene>
    <name evidence="2" type="ORF">ZHAS_00017110</name>
</gene>
<organism evidence="2">
    <name type="scientific">Anopheles sinensis</name>
    <name type="common">Mosquito</name>
    <dbReference type="NCBI Taxonomy" id="74873"/>
    <lineage>
        <taxon>Eukaryota</taxon>
        <taxon>Metazoa</taxon>
        <taxon>Ecdysozoa</taxon>
        <taxon>Arthropoda</taxon>
        <taxon>Hexapoda</taxon>
        <taxon>Insecta</taxon>
        <taxon>Pterygota</taxon>
        <taxon>Neoptera</taxon>
        <taxon>Endopterygota</taxon>
        <taxon>Diptera</taxon>
        <taxon>Nematocera</taxon>
        <taxon>Culicoidea</taxon>
        <taxon>Culicidae</taxon>
        <taxon>Anophelinae</taxon>
        <taxon>Anopheles</taxon>
    </lineage>
</organism>
<proteinExistence type="predicted"/>
<evidence type="ECO:0000313" key="3">
    <source>
        <dbReference type="EnsemblMetazoa" id="ASIC017110-PA"/>
    </source>
</evidence>
<sequence>MGKRWLAKVLGASPRPARPSPTPIARAGEPQRWCVPFLDRGSIPCMARFRAPCLGPEDREWDCSPTRQSDRERETI</sequence>
<dbReference type="EnsemblMetazoa" id="ASIC017110-RA">
    <property type="protein sequence ID" value="ASIC017110-PA"/>
    <property type="gene ID" value="ASIC017110"/>
</dbReference>
<reference evidence="3" key="2">
    <citation type="submission" date="2020-05" db="UniProtKB">
        <authorList>
            <consortium name="EnsemblMetazoa"/>
        </authorList>
    </citation>
    <scope>IDENTIFICATION</scope>
</reference>